<dbReference type="GO" id="GO:0003677">
    <property type="term" value="F:DNA binding"/>
    <property type="evidence" value="ECO:0007669"/>
    <property type="project" value="UniProtKB-KW"/>
</dbReference>
<dbReference type="AlphaFoldDB" id="A0A1W6K727"/>
<dbReference type="Gene3D" id="1.10.150.690">
    <property type="entry name" value="DUF2063"/>
    <property type="match status" value="1"/>
</dbReference>
<protein>
    <submittedName>
        <fullName evidence="2">Putative DNA-binding domain protein</fullName>
    </submittedName>
</protein>
<dbReference type="InterPro" id="IPR018640">
    <property type="entry name" value="DUF2063"/>
</dbReference>
<dbReference type="STRING" id="1420917.AU15_12220"/>
<dbReference type="InterPro" id="IPR044922">
    <property type="entry name" value="DUF2063_N_sf"/>
</dbReference>
<sequence length="267" mass="29635">MTDYAPRSLADLQAGLQNYVLGDGVSDDILSELTGGASDQSKRRLHIYHSGYRSRMNEALQSAFEQTWAYLGDDAFDAICTRYTETNPSHSPNLGDHGRNFPRFLQQALSSDPEIAELATMDWRLHSAFDAPNAAILTGEQLANVGEAQWASLGFVFHPSVSLAQFEWNALEIWHALDQKQTPPVAEKLNEPVGHLFWRSDQRSYFRTLESDEYAALKGLLEGLSFAQVCEQLAEGYPNTSIDASIGTWLARWLADGLLSEVKPGPV</sequence>
<dbReference type="Proteomes" id="UP000193100">
    <property type="component" value="Chromosome"/>
</dbReference>
<feature type="domain" description="Putative DNA-binding" evidence="1">
    <location>
        <begin position="12"/>
        <end position="105"/>
    </location>
</feature>
<evidence type="ECO:0000313" key="3">
    <source>
        <dbReference type="Proteomes" id="UP000193100"/>
    </source>
</evidence>
<keyword evidence="2" id="KW-0238">DNA-binding</keyword>
<proteinExistence type="predicted"/>
<accession>A0A1W6K727</accession>
<organism evidence="2 3">
    <name type="scientific">Marinobacter salarius</name>
    <dbReference type="NCBI Taxonomy" id="1420917"/>
    <lineage>
        <taxon>Bacteria</taxon>
        <taxon>Pseudomonadati</taxon>
        <taxon>Pseudomonadota</taxon>
        <taxon>Gammaproteobacteria</taxon>
        <taxon>Pseudomonadales</taxon>
        <taxon>Marinobacteraceae</taxon>
        <taxon>Marinobacter</taxon>
    </lineage>
</organism>
<gene>
    <name evidence="2" type="ORF">MARSALSMR5_01107</name>
</gene>
<name>A0A1W6K727_9GAMM</name>
<reference evidence="2 3" key="1">
    <citation type="submission" date="2017-04" db="EMBL/GenBank/DDBJ databases">
        <title>Genome Sequence of Marinobacter salarius strain SMR5 Isolated from a culture of the Diatom Skeletonema marinoi.</title>
        <authorList>
            <person name="Topel M."/>
            <person name="Pinder M.I.M."/>
            <person name="Johansson O.N."/>
            <person name="Kourtchenko O."/>
            <person name="Godhe A."/>
            <person name="Clarke A.K."/>
        </authorList>
    </citation>
    <scope>NUCLEOTIDE SEQUENCE [LARGE SCALE GENOMIC DNA]</scope>
    <source>
        <strain evidence="2 3">SMR5</strain>
    </source>
</reference>
<dbReference type="RefSeq" id="WP_036209219.1">
    <property type="nucleotide sequence ID" value="NZ_CP020931.1"/>
</dbReference>
<evidence type="ECO:0000259" key="1">
    <source>
        <dbReference type="Pfam" id="PF09836"/>
    </source>
</evidence>
<dbReference type="GeneID" id="77255080"/>
<dbReference type="Pfam" id="PF09836">
    <property type="entry name" value="DUF2063"/>
    <property type="match status" value="1"/>
</dbReference>
<evidence type="ECO:0000313" key="2">
    <source>
        <dbReference type="EMBL" id="ARM83201.1"/>
    </source>
</evidence>
<dbReference type="EMBL" id="CP020931">
    <property type="protein sequence ID" value="ARM83201.1"/>
    <property type="molecule type" value="Genomic_DNA"/>
</dbReference>